<protein>
    <submittedName>
        <fullName evidence="4">HlyD family efflux transporter periplasmic adaptor subunit</fullName>
    </submittedName>
</protein>
<dbReference type="AlphaFoldDB" id="A0A562ZI77"/>
<dbReference type="InterPro" id="IPR058790">
    <property type="entry name" value="BSH_CusB"/>
</dbReference>
<dbReference type="GO" id="GO:0015679">
    <property type="term" value="P:plasma membrane copper ion transport"/>
    <property type="evidence" value="ECO:0007669"/>
    <property type="project" value="TreeGrafter"/>
</dbReference>
<dbReference type="GO" id="GO:0030288">
    <property type="term" value="C:outer membrane-bounded periplasmic space"/>
    <property type="evidence" value="ECO:0007669"/>
    <property type="project" value="TreeGrafter"/>
</dbReference>
<name>A0A562ZI77_9BURK</name>
<reference evidence="4 5" key="1">
    <citation type="submission" date="2019-07" db="EMBL/GenBank/DDBJ databases">
        <title>Caenimonas sedimenti sp. nov., isolated from activated sludge.</title>
        <authorList>
            <person name="Xu J."/>
        </authorList>
    </citation>
    <scope>NUCLEOTIDE SEQUENCE [LARGE SCALE GENOMIC DNA]</scope>
    <source>
        <strain evidence="4 5">HX-9-20</strain>
    </source>
</reference>
<sequence length="448" mass="47809">MTLTTAWRLAGLPLRKSPCGQEHTARASPRLRDHISFTEVCRPPAALPLSTPEPRPRFGPAALPVRNACPLWSFRMHVRLSWRALWRCAFALVAASQALPPAQAADEFAVTPAQMQSLGVQLQRLEPGGGTEGPTYPARVMLPPRQEQVVSAPLAGVIDQLLVAENDPVRAGQPLARLASPELGELQLKLMEAASQNRLSGKTLQRERQLFAEGIIAQRRVQEAEAATAQHQARQHQSEAALRLAGMDNATIRRVADGGTVDSVLVLRARSAGQVSQLAVKPGQRVQPADALVRIADASRLWLDVQVPVDWQGGIASVKGLPMTVVGRESVAAGQSLGATVSDSQTVTLRAEVTRGAQLLRPGEFVQVRLPMAAAKGWTVPLASVVRQNDKAFVFVRTPKGFVAMPVTVLASAGQTLRVAGDLQAGQEIAATSVIALKSAWQGKGGSN</sequence>
<dbReference type="Gene3D" id="2.40.50.100">
    <property type="match status" value="1"/>
</dbReference>
<organism evidence="4 5">
    <name type="scientific">Caenimonas sedimenti</name>
    <dbReference type="NCBI Taxonomy" id="2596921"/>
    <lineage>
        <taxon>Bacteria</taxon>
        <taxon>Pseudomonadati</taxon>
        <taxon>Pseudomonadota</taxon>
        <taxon>Betaproteobacteria</taxon>
        <taxon>Burkholderiales</taxon>
        <taxon>Comamonadaceae</taxon>
        <taxon>Caenimonas</taxon>
    </lineage>
</organism>
<dbReference type="InterPro" id="IPR058649">
    <property type="entry name" value="CzcB_C"/>
</dbReference>
<feature type="domain" description="CzcB-like C-terminal circularly permuted SH3-like" evidence="3">
    <location>
        <begin position="379"/>
        <end position="438"/>
    </location>
</feature>
<evidence type="ECO:0000313" key="5">
    <source>
        <dbReference type="Proteomes" id="UP000318199"/>
    </source>
</evidence>
<keyword evidence="5" id="KW-1185">Reference proteome</keyword>
<proteinExistence type="predicted"/>
<dbReference type="Pfam" id="PF25975">
    <property type="entry name" value="CzcB_C"/>
    <property type="match status" value="1"/>
</dbReference>
<keyword evidence="1" id="KW-0813">Transport</keyword>
<dbReference type="SUPFAM" id="SSF111369">
    <property type="entry name" value="HlyD-like secretion proteins"/>
    <property type="match status" value="1"/>
</dbReference>
<dbReference type="Gene3D" id="1.10.287.470">
    <property type="entry name" value="Helix hairpin bin"/>
    <property type="match status" value="1"/>
</dbReference>
<dbReference type="EMBL" id="VOBQ01000021">
    <property type="protein sequence ID" value="TWO68018.1"/>
    <property type="molecule type" value="Genomic_DNA"/>
</dbReference>
<dbReference type="GO" id="GO:0046914">
    <property type="term" value="F:transition metal ion binding"/>
    <property type="evidence" value="ECO:0007669"/>
    <property type="project" value="TreeGrafter"/>
</dbReference>
<dbReference type="Proteomes" id="UP000318199">
    <property type="component" value="Unassembled WGS sequence"/>
</dbReference>
<comment type="caution">
    <text evidence="4">The sequence shown here is derived from an EMBL/GenBank/DDBJ whole genome shotgun (WGS) entry which is preliminary data.</text>
</comment>
<feature type="domain" description="CusB-like barrel-sandwich hybrid" evidence="2">
    <location>
        <begin position="148"/>
        <end position="296"/>
    </location>
</feature>
<dbReference type="Gene3D" id="2.40.420.20">
    <property type="match status" value="1"/>
</dbReference>
<dbReference type="Gene3D" id="2.40.30.170">
    <property type="match status" value="1"/>
</dbReference>
<evidence type="ECO:0000313" key="4">
    <source>
        <dbReference type="EMBL" id="TWO68018.1"/>
    </source>
</evidence>
<evidence type="ECO:0000259" key="3">
    <source>
        <dbReference type="Pfam" id="PF25975"/>
    </source>
</evidence>
<gene>
    <name evidence="4" type="ORF">FN976_24045</name>
</gene>
<evidence type="ECO:0000259" key="2">
    <source>
        <dbReference type="Pfam" id="PF25919"/>
    </source>
</evidence>
<evidence type="ECO:0000256" key="1">
    <source>
        <dbReference type="ARBA" id="ARBA00022448"/>
    </source>
</evidence>
<dbReference type="PANTHER" id="PTHR30097">
    <property type="entry name" value="CATION EFFLUX SYSTEM PROTEIN CUSB"/>
    <property type="match status" value="1"/>
</dbReference>
<accession>A0A562ZI77</accession>
<dbReference type="OrthoDB" id="9806939at2"/>
<dbReference type="PANTHER" id="PTHR30097:SF4">
    <property type="entry name" value="SLR6042 PROTEIN"/>
    <property type="match status" value="1"/>
</dbReference>
<dbReference type="InterPro" id="IPR051909">
    <property type="entry name" value="MFP_Cation_Efflux"/>
</dbReference>
<dbReference type="GO" id="GO:0060003">
    <property type="term" value="P:copper ion export"/>
    <property type="evidence" value="ECO:0007669"/>
    <property type="project" value="TreeGrafter"/>
</dbReference>
<dbReference type="Pfam" id="PF25919">
    <property type="entry name" value="BSH_CusB"/>
    <property type="match status" value="1"/>
</dbReference>